<keyword evidence="7 12" id="KW-0694">RNA-binding</keyword>
<dbReference type="GO" id="GO:0030942">
    <property type="term" value="F:endoplasmic reticulum signal peptide binding"/>
    <property type="evidence" value="ECO:0007669"/>
    <property type="project" value="InterPro"/>
</dbReference>
<evidence type="ECO:0000256" key="7">
    <source>
        <dbReference type="ARBA" id="ARBA00022884"/>
    </source>
</evidence>
<dbReference type="Gene3D" id="1.10.3450.40">
    <property type="entry name" value="Signal recognition particle, SRP68 subunit, RNA-binding domain"/>
    <property type="match status" value="1"/>
</dbReference>
<evidence type="ECO:0000256" key="12">
    <source>
        <dbReference type="PIRNR" id="PIRNR038995"/>
    </source>
</evidence>
<evidence type="ECO:0000256" key="1">
    <source>
        <dbReference type="ARBA" id="ARBA00004240"/>
    </source>
</evidence>
<dbReference type="InterPro" id="IPR026258">
    <property type="entry name" value="SRP68"/>
</dbReference>
<evidence type="ECO:0000256" key="5">
    <source>
        <dbReference type="ARBA" id="ARBA00022490"/>
    </source>
</evidence>
<comment type="subcellular location">
    <subcellularLocation>
        <location evidence="2 12">Cytoplasm</location>
    </subcellularLocation>
    <subcellularLocation>
        <location evidence="1">Endoplasmic reticulum</location>
    </subcellularLocation>
    <subcellularLocation>
        <location evidence="3">Nucleus</location>
        <location evidence="3">Nucleolus</location>
    </subcellularLocation>
</comment>
<comment type="similarity">
    <text evidence="4 12">Belongs to the SRP68 family.</text>
</comment>
<evidence type="ECO:0000256" key="4">
    <source>
        <dbReference type="ARBA" id="ARBA00009352"/>
    </source>
</evidence>
<dbReference type="PANTHER" id="PTHR12860:SF0">
    <property type="entry name" value="SIGNAL RECOGNITION PARTICLE SUBUNIT SRP68"/>
    <property type="match status" value="1"/>
</dbReference>
<evidence type="ECO:0000256" key="3">
    <source>
        <dbReference type="ARBA" id="ARBA00004604"/>
    </source>
</evidence>
<dbReference type="GO" id="GO:0005829">
    <property type="term" value="C:cytosol"/>
    <property type="evidence" value="ECO:0007669"/>
    <property type="project" value="UniProtKB-ARBA"/>
</dbReference>
<dbReference type="Pfam" id="PF16969">
    <property type="entry name" value="SRP68"/>
    <property type="match status" value="1"/>
</dbReference>
<accession>A0A8S1B2G0</accession>
<reference evidence="13 14" key="1">
    <citation type="submission" date="2020-04" db="EMBL/GenBank/DDBJ databases">
        <authorList>
            <person name="Wallbank WR R."/>
            <person name="Pardo Diaz C."/>
            <person name="Kozak K."/>
            <person name="Martin S."/>
            <person name="Jiggins C."/>
            <person name="Moest M."/>
            <person name="Warren A I."/>
            <person name="Byers J.R.P. K."/>
            <person name="Montejo-Kovacevich G."/>
            <person name="Yen C E."/>
        </authorList>
    </citation>
    <scope>NUCLEOTIDE SEQUENCE [LARGE SCALE GENOMIC DNA]</scope>
</reference>
<dbReference type="PANTHER" id="PTHR12860">
    <property type="entry name" value="SIGNAL RECOGNITION PARTICLE 68 KDA PROTEIN"/>
    <property type="match status" value="1"/>
</dbReference>
<dbReference type="InterPro" id="IPR038253">
    <property type="entry name" value="SRP68_N_sf"/>
</dbReference>
<protein>
    <recommendedName>
        <fullName evidence="11 12">Signal recognition particle subunit SRP68</fullName>
        <shortName evidence="12">SRP68</shortName>
    </recommendedName>
</protein>
<name>A0A8S1B2G0_ARCPL</name>
<dbReference type="AlphaFoldDB" id="A0A8S1B2G0"/>
<dbReference type="GO" id="GO:0008312">
    <property type="term" value="F:7S RNA binding"/>
    <property type="evidence" value="ECO:0007669"/>
    <property type="project" value="InterPro"/>
</dbReference>
<keyword evidence="5 12" id="KW-0963">Cytoplasm</keyword>
<dbReference type="EMBL" id="CADEBC010000561">
    <property type="protein sequence ID" value="CAB3253618.1"/>
    <property type="molecule type" value="Genomic_DNA"/>
</dbReference>
<dbReference type="GO" id="GO:0006614">
    <property type="term" value="P:SRP-dependent cotranslational protein targeting to membrane"/>
    <property type="evidence" value="ECO:0007669"/>
    <property type="project" value="InterPro"/>
</dbReference>
<evidence type="ECO:0000256" key="11">
    <source>
        <dbReference type="ARBA" id="ARBA00029498"/>
    </source>
</evidence>
<dbReference type="GO" id="GO:0005047">
    <property type="term" value="F:signal recognition particle binding"/>
    <property type="evidence" value="ECO:0007669"/>
    <property type="project" value="InterPro"/>
</dbReference>
<evidence type="ECO:0000256" key="8">
    <source>
        <dbReference type="ARBA" id="ARBA00023135"/>
    </source>
</evidence>
<evidence type="ECO:0000256" key="9">
    <source>
        <dbReference type="ARBA" id="ARBA00023242"/>
    </source>
</evidence>
<keyword evidence="9" id="KW-0539">Nucleus</keyword>
<evidence type="ECO:0000313" key="13">
    <source>
        <dbReference type="EMBL" id="CAB3253618.1"/>
    </source>
</evidence>
<dbReference type="FunFam" id="1.10.3450.40:FF:000001">
    <property type="entry name" value="Signal recognition particle subunit SRP68"/>
    <property type="match status" value="1"/>
</dbReference>
<dbReference type="GO" id="GO:0005786">
    <property type="term" value="C:signal recognition particle, endoplasmic reticulum targeting"/>
    <property type="evidence" value="ECO:0007669"/>
    <property type="project" value="UniProtKB-KW"/>
</dbReference>
<evidence type="ECO:0000313" key="14">
    <source>
        <dbReference type="Proteomes" id="UP000494106"/>
    </source>
</evidence>
<keyword evidence="10 12" id="KW-0687">Ribonucleoprotein</keyword>
<dbReference type="GO" id="GO:0005783">
    <property type="term" value="C:endoplasmic reticulum"/>
    <property type="evidence" value="ECO:0007669"/>
    <property type="project" value="UniProtKB-SubCell"/>
</dbReference>
<keyword evidence="8 12" id="KW-0733">Signal recognition particle</keyword>
<dbReference type="Proteomes" id="UP000494106">
    <property type="component" value="Unassembled WGS sequence"/>
</dbReference>
<sequence length="633" mass="71948">MCLVTKSHINTTNFGSVCGVDVSCCQCHSHKLSVAMVVSEGDSGDAKPIASEETAKEDVKSPRLLTLEILRITKDAQQQHGLRHADFQRYRGYCSRRLRRLRKVLKIPQGDRRHYRRRDVTTVHLTAAAAENRLLCVPLLQAERAWAHAMQLRQEANTEPRKKFHLVSRLKKACAHAQTLLQLCEQSGMCDARTQLEAGAYAAWLSGALLVELQQWRPAAESLHRAQLVLEKLCAALPEDERLVYRQKVEELKPSLRFCAYNIGDESAAGDLVAMRGQGLIENLDSLMAQAKESRSGVMHEVEWRGRRVTVRPEKVRLFLIALQDFDKSVVNADTVQAKIDILENILMDSKDAISALKDEIKSDPKLKTASETQMSSVNYLLSYLMYLRLMRTIDRNNLLVQQAEEARKNNIQIDGKKVRPHDLTRLYEIILQNFTELQQLPGFESDAAYQQEIEIQTKAYRAFRCYYIAQVLTTLRRFREALAMLERCSNYTVESLGSKLADKQLVEKLQVLKKDIESCKFEVHADSVLEDDDDQDEDTKFTSGKYKDKKPLVDRLDEYREDTQVLTKNPNIYKMPPSMDAIPCKPLFFDLACNFVEFPNLDDKTGAADSKKQGAGLTGLVKGFLGWGKSDK</sequence>
<keyword evidence="6" id="KW-0256">Endoplasmic reticulum</keyword>
<keyword evidence="14" id="KW-1185">Reference proteome</keyword>
<organism evidence="13 14">
    <name type="scientific">Arctia plantaginis</name>
    <name type="common">Wood tiger moth</name>
    <name type="synonym">Phalaena plantaginis</name>
    <dbReference type="NCBI Taxonomy" id="874455"/>
    <lineage>
        <taxon>Eukaryota</taxon>
        <taxon>Metazoa</taxon>
        <taxon>Ecdysozoa</taxon>
        <taxon>Arthropoda</taxon>
        <taxon>Hexapoda</taxon>
        <taxon>Insecta</taxon>
        <taxon>Pterygota</taxon>
        <taxon>Neoptera</taxon>
        <taxon>Endopterygota</taxon>
        <taxon>Lepidoptera</taxon>
        <taxon>Glossata</taxon>
        <taxon>Ditrysia</taxon>
        <taxon>Noctuoidea</taxon>
        <taxon>Erebidae</taxon>
        <taxon>Arctiinae</taxon>
        <taxon>Arctia</taxon>
    </lineage>
</organism>
<evidence type="ECO:0000256" key="2">
    <source>
        <dbReference type="ARBA" id="ARBA00004496"/>
    </source>
</evidence>
<evidence type="ECO:0000256" key="10">
    <source>
        <dbReference type="ARBA" id="ARBA00023274"/>
    </source>
</evidence>
<evidence type="ECO:0000256" key="6">
    <source>
        <dbReference type="ARBA" id="ARBA00022824"/>
    </source>
</evidence>
<dbReference type="CDD" id="cd15481">
    <property type="entry name" value="SRP68-RBD"/>
    <property type="match status" value="1"/>
</dbReference>
<comment type="function">
    <text evidence="12">Component of the signal recognition particle (SRP) complex, a ribonucleoprotein complex that mediates the cotranslational targeting of secretory and membrane proteins to the endoplasmic reticulum (ER). The SRP complex interacts with the signal sequence in nascent secretory and membrane proteins and directs them to the membrane of the ER.</text>
</comment>
<proteinExistence type="inferred from homology"/>
<dbReference type="OrthoDB" id="10255118at2759"/>
<comment type="caution">
    <text evidence="13">The sequence shown here is derived from an EMBL/GenBank/DDBJ whole genome shotgun (WGS) entry which is preliminary data.</text>
</comment>
<dbReference type="PIRSF" id="PIRSF038995">
    <property type="entry name" value="SRP68"/>
    <property type="match status" value="1"/>
</dbReference>
<dbReference type="GO" id="GO:0005730">
    <property type="term" value="C:nucleolus"/>
    <property type="evidence" value="ECO:0007669"/>
    <property type="project" value="UniProtKB-SubCell"/>
</dbReference>
<gene>
    <name evidence="13" type="ORF">APLA_LOCUS14208</name>
</gene>
<dbReference type="InterPro" id="IPR034652">
    <property type="entry name" value="SRP68-RBD"/>
</dbReference>